<name>A0A8T1WY91_9STRA</name>
<feature type="region of interest" description="Disordered" evidence="1">
    <location>
        <begin position="197"/>
        <end position="216"/>
    </location>
</feature>
<keyword evidence="3" id="KW-1185">Reference proteome</keyword>
<accession>A0A8T1WY91</accession>
<proteinExistence type="predicted"/>
<gene>
    <name evidence="2" type="ORF">PHYBOEH_001918</name>
</gene>
<reference evidence="2" key="1">
    <citation type="submission" date="2021-02" db="EMBL/GenBank/DDBJ databases">
        <authorList>
            <person name="Palmer J.M."/>
        </authorList>
    </citation>
    <scope>NUCLEOTIDE SEQUENCE</scope>
    <source>
        <strain evidence="2">SCRP23</strain>
    </source>
</reference>
<dbReference type="Proteomes" id="UP000693981">
    <property type="component" value="Unassembled WGS sequence"/>
</dbReference>
<feature type="region of interest" description="Disordered" evidence="1">
    <location>
        <begin position="295"/>
        <end position="320"/>
    </location>
</feature>
<evidence type="ECO:0000313" key="3">
    <source>
        <dbReference type="Proteomes" id="UP000693981"/>
    </source>
</evidence>
<feature type="compositionally biased region" description="Polar residues" evidence="1">
    <location>
        <begin position="233"/>
        <end position="244"/>
    </location>
</feature>
<comment type="caution">
    <text evidence="2">The sequence shown here is derived from an EMBL/GenBank/DDBJ whole genome shotgun (WGS) entry which is preliminary data.</text>
</comment>
<dbReference type="OrthoDB" id="10057496at2759"/>
<dbReference type="AlphaFoldDB" id="A0A8T1WY91"/>
<evidence type="ECO:0000313" key="2">
    <source>
        <dbReference type="EMBL" id="KAG7396689.1"/>
    </source>
</evidence>
<feature type="region of interest" description="Disordered" evidence="1">
    <location>
        <begin position="221"/>
        <end position="259"/>
    </location>
</feature>
<protein>
    <submittedName>
        <fullName evidence="2">Uncharacterized protein</fullName>
    </submittedName>
</protein>
<evidence type="ECO:0000256" key="1">
    <source>
        <dbReference type="SAM" id="MobiDB-lite"/>
    </source>
</evidence>
<sequence length="419" mass="48964">MDMRTKAYPPLPQDRSMSLVLPRTGDLRFRPQVPKDFKQRLFIHSDPRRRFWYNRFQLKRKFIVMSTRGDLYAKTSVSTLSVYDLPQKTVLSMPRVGKGDLVKVLDLVQCATHDGHKWELVLTRWRNNMETWLALEVVQLFAPNLLQEFYVNSINSWAFHNRVQPGNLTAFRTEVELWLFHQEFQVFYRRLREKRGGSNAAVQPQPQTSQYQRVKHETAPQFERLKSGDLQGSDLNRNSGTNRYSNSVCNSSSSEKHNDCKIKKKKGNVNMNDNGKRFRTICTGGNKITSADLMSKKSVNDWQNSKKRRRKVKNEQRNKKKCANDLRGKIYLCSTQQPRFGNHKCLLITYSPSKLASRQKLNSDKKKVMATQFGLEKMATMRTLHRKMRRAKRVMAAYLVVTATQVRRVYAINLLVHEK</sequence>
<dbReference type="EMBL" id="JAGDFL010000144">
    <property type="protein sequence ID" value="KAG7396689.1"/>
    <property type="molecule type" value="Genomic_DNA"/>
</dbReference>
<organism evidence="2 3">
    <name type="scientific">Phytophthora boehmeriae</name>
    <dbReference type="NCBI Taxonomy" id="109152"/>
    <lineage>
        <taxon>Eukaryota</taxon>
        <taxon>Sar</taxon>
        <taxon>Stramenopiles</taxon>
        <taxon>Oomycota</taxon>
        <taxon>Peronosporomycetes</taxon>
        <taxon>Peronosporales</taxon>
        <taxon>Peronosporaceae</taxon>
        <taxon>Phytophthora</taxon>
    </lineage>
</organism>
<feature type="compositionally biased region" description="Polar residues" evidence="1">
    <location>
        <begin position="200"/>
        <end position="212"/>
    </location>
</feature>